<sequence>MGGYSETAIFRRFGYLNMFNLLYMQAELMDLEAKFRVLVADDVKGISEKPDETREKEFAFDFKRFRESGATINHDQLDAFNSIQGKLEKYNAALLQAADVARLNKPQKDELGFFQGWLATSYEGKPFLKRSEVRTWDDENKLDFVTLLTPPVDDEPLIPWFSNVFLNTYHALFARGSNKNKSYDEESGAVHYSDARLNRANKFLITILASILPIVAIIVLFAVRGTWRRIYVSIGFTTLFAISLATFSSARRLEIFASTAAFAAVEVVFIGSVGP</sequence>
<reference evidence="3" key="1">
    <citation type="journal article" date="2020" name="Stud. Mycol.">
        <title>101 Dothideomycetes genomes: a test case for predicting lifestyles and emergence of pathogens.</title>
        <authorList>
            <person name="Haridas S."/>
            <person name="Albert R."/>
            <person name="Binder M."/>
            <person name="Bloem J."/>
            <person name="Labutti K."/>
            <person name="Salamov A."/>
            <person name="Andreopoulos B."/>
            <person name="Baker S."/>
            <person name="Barry K."/>
            <person name="Bills G."/>
            <person name="Bluhm B."/>
            <person name="Cannon C."/>
            <person name="Castanera R."/>
            <person name="Culley D."/>
            <person name="Daum C."/>
            <person name="Ezra D."/>
            <person name="Gonzalez J."/>
            <person name="Henrissat B."/>
            <person name="Kuo A."/>
            <person name="Liang C."/>
            <person name="Lipzen A."/>
            <person name="Lutzoni F."/>
            <person name="Magnuson J."/>
            <person name="Mondo S."/>
            <person name="Nolan M."/>
            <person name="Ohm R."/>
            <person name="Pangilinan J."/>
            <person name="Park H.-J."/>
            <person name="Ramirez L."/>
            <person name="Alfaro M."/>
            <person name="Sun H."/>
            <person name="Tritt A."/>
            <person name="Yoshinaga Y."/>
            <person name="Zwiers L.-H."/>
            <person name="Turgeon B."/>
            <person name="Goodwin S."/>
            <person name="Spatafora J."/>
            <person name="Crous P."/>
            <person name="Grigoriev I."/>
        </authorList>
    </citation>
    <scope>NUCLEOTIDE SEQUENCE</scope>
    <source>
        <strain evidence="3">CBS 627.86</strain>
    </source>
</reference>
<accession>A0A6A5Z8G0</accession>
<name>A0A6A5Z8G0_9PLEO</name>
<evidence type="ECO:0000256" key="1">
    <source>
        <dbReference type="SAM" id="Phobius"/>
    </source>
</evidence>
<dbReference type="Pfam" id="PF20237">
    <property type="entry name" value="DUF6594"/>
    <property type="match status" value="1"/>
</dbReference>
<dbReference type="OrthoDB" id="5342093at2759"/>
<evidence type="ECO:0000313" key="3">
    <source>
        <dbReference type="EMBL" id="KAF2115037.1"/>
    </source>
</evidence>
<feature type="domain" description="DUF6594" evidence="2">
    <location>
        <begin position="2"/>
        <end position="267"/>
    </location>
</feature>
<gene>
    <name evidence="3" type="ORF">BDV96DRAFT_493735</name>
</gene>
<feature type="transmembrane region" description="Helical" evidence="1">
    <location>
        <begin position="230"/>
        <end position="249"/>
    </location>
</feature>
<dbReference type="AlphaFoldDB" id="A0A6A5Z8G0"/>
<dbReference type="InterPro" id="IPR046529">
    <property type="entry name" value="DUF6594"/>
</dbReference>
<keyword evidence="1" id="KW-0812">Transmembrane</keyword>
<evidence type="ECO:0000313" key="4">
    <source>
        <dbReference type="Proteomes" id="UP000799770"/>
    </source>
</evidence>
<proteinExistence type="predicted"/>
<dbReference type="PANTHER" id="PTHR34502">
    <property type="entry name" value="DUF6594 DOMAIN-CONTAINING PROTEIN-RELATED"/>
    <property type="match status" value="1"/>
</dbReference>
<feature type="transmembrane region" description="Helical" evidence="1">
    <location>
        <begin position="255"/>
        <end position="274"/>
    </location>
</feature>
<protein>
    <recommendedName>
        <fullName evidence="2">DUF6594 domain-containing protein</fullName>
    </recommendedName>
</protein>
<organism evidence="3 4">
    <name type="scientific">Lophiotrema nucula</name>
    <dbReference type="NCBI Taxonomy" id="690887"/>
    <lineage>
        <taxon>Eukaryota</taxon>
        <taxon>Fungi</taxon>
        <taxon>Dikarya</taxon>
        <taxon>Ascomycota</taxon>
        <taxon>Pezizomycotina</taxon>
        <taxon>Dothideomycetes</taxon>
        <taxon>Pleosporomycetidae</taxon>
        <taxon>Pleosporales</taxon>
        <taxon>Lophiotremataceae</taxon>
        <taxon>Lophiotrema</taxon>
    </lineage>
</organism>
<dbReference type="Proteomes" id="UP000799770">
    <property type="component" value="Unassembled WGS sequence"/>
</dbReference>
<dbReference type="PANTHER" id="PTHR34502:SF5">
    <property type="entry name" value="DUF6594 DOMAIN-CONTAINING PROTEIN"/>
    <property type="match status" value="1"/>
</dbReference>
<dbReference type="EMBL" id="ML977324">
    <property type="protein sequence ID" value="KAF2115037.1"/>
    <property type="molecule type" value="Genomic_DNA"/>
</dbReference>
<feature type="transmembrane region" description="Helical" evidence="1">
    <location>
        <begin position="203"/>
        <end position="223"/>
    </location>
</feature>
<evidence type="ECO:0000259" key="2">
    <source>
        <dbReference type="Pfam" id="PF20237"/>
    </source>
</evidence>
<keyword evidence="1" id="KW-0472">Membrane</keyword>
<keyword evidence="1" id="KW-1133">Transmembrane helix</keyword>
<keyword evidence="4" id="KW-1185">Reference proteome</keyword>